<protein>
    <recommendedName>
        <fullName evidence="3">Outer membrane protein beta-barrel domain-containing protein</fullName>
    </recommendedName>
</protein>
<evidence type="ECO:0000256" key="1">
    <source>
        <dbReference type="SAM" id="SignalP"/>
    </source>
</evidence>
<dbReference type="GO" id="GO:0004190">
    <property type="term" value="F:aspartic-type endopeptidase activity"/>
    <property type="evidence" value="ECO:0007669"/>
    <property type="project" value="InterPro"/>
</dbReference>
<feature type="chain" id="PRO_5002786185" description="Outer membrane protein beta-barrel domain-containing protein" evidence="1">
    <location>
        <begin position="25"/>
        <end position="280"/>
    </location>
</feature>
<dbReference type="HOGENOM" id="CLU_083881_0_0_10"/>
<evidence type="ECO:0008006" key="3">
    <source>
        <dbReference type="Google" id="ProtNLM"/>
    </source>
</evidence>
<name>B3EM96_CHLPB</name>
<organism evidence="2">
    <name type="scientific">Chlorobium phaeobacteroides (strain BS1)</name>
    <dbReference type="NCBI Taxonomy" id="331678"/>
    <lineage>
        <taxon>Bacteria</taxon>
        <taxon>Pseudomonadati</taxon>
        <taxon>Chlorobiota</taxon>
        <taxon>Chlorobiia</taxon>
        <taxon>Chlorobiales</taxon>
        <taxon>Chlorobiaceae</taxon>
        <taxon>Chlorobium/Pelodictyon group</taxon>
        <taxon>Chlorobium</taxon>
    </lineage>
</organism>
<dbReference type="EMBL" id="CP001101">
    <property type="protein sequence ID" value="ACE03474.1"/>
    <property type="molecule type" value="Genomic_DNA"/>
</dbReference>
<evidence type="ECO:0000313" key="2">
    <source>
        <dbReference type="EMBL" id="ACE03474.1"/>
    </source>
</evidence>
<dbReference type="AlphaFoldDB" id="B3EM96"/>
<proteinExistence type="predicted"/>
<gene>
    <name evidence="2" type="ordered locus">Cphamn1_0511</name>
</gene>
<dbReference type="InterPro" id="IPR020080">
    <property type="entry name" value="OM_adhesin/peptidase_omptin"/>
</dbReference>
<dbReference type="KEGG" id="cpb:Cphamn1_0511"/>
<dbReference type="Gene3D" id="2.40.128.100">
    <property type="entry name" value="OPCA outer membrane adhesin/invasin"/>
    <property type="match status" value="1"/>
</dbReference>
<reference evidence="2" key="1">
    <citation type="submission" date="2008-06" db="EMBL/GenBank/DDBJ databases">
        <title>Complete sequence of Chlorobium phaeobacteroides BS1.</title>
        <authorList>
            <consortium name="US DOE Joint Genome Institute"/>
            <person name="Lucas S."/>
            <person name="Copeland A."/>
            <person name="Lapidus A."/>
            <person name="Glavina del Rio T."/>
            <person name="Dalin E."/>
            <person name="Tice H."/>
            <person name="Bruce D."/>
            <person name="Goodwin L."/>
            <person name="Pitluck S."/>
            <person name="Schmutz J."/>
            <person name="Larimer F."/>
            <person name="Land M."/>
            <person name="Hauser L."/>
            <person name="Kyrpides N."/>
            <person name="Ovchinnikova G."/>
            <person name="Li T."/>
            <person name="Liu Z."/>
            <person name="Zhao F."/>
            <person name="Overmann J."/>
            <person name="Bryant D.A."/>
            <person name="Richardson P."/>
        </authorList>
    </citation>
    <scope>NUCLEOTIDE SEQUENCE [LARGE SCALE GENOMIC DNA]</scope>
    <source>
        <strain evidence="2">BS1</strain>
    </source>
</reference>
<sequence>MTVCSVKTIVLFFMLLLFPATLFAQPGSFQKHWEIGTEIYHAVYEEPGIMQETGFMYGVKSAVAFHEKIVGPVDMIRIEGAYARGAQEYSSFWTGNIDAIDVSVFEIRGSLGHDVASDRTVWTPYLGLGYRWKKDSAYGLISTSGALGYDRESQYLYSPLGIAVEADLENGWFVGGFVEYDYFWGGTQKSAFSDLHPLNSDLVNDQEKGYGLRASLKIRKQLHESFLVAFEPFLRYWSIDQSQPGEYMEYNAFLGRAVQKTGYEPENTSFGYGVNISLLF</sequence>
<keyword evidence="1" id="KW-0732">Signal</keyword>
<dbReference type="eggNOG" id="ENOG502ZCBV">
    <property type="taxonomic scope" value="Bacteria"/>
</dbReference>
<dbReference type="SUPFAM" id="SSF69917">
    <property type="entry name" value="OMPT-like"/>
    <property type="match status" value="1"/>
</dbReference>
<accession>B3EM96</accession>
<feature type="signal peptide" evidence="1">
    <location>
        <begin position="1"/>
        <end position="24"/>
    </location>
</feature>